<evidence type="ECO:0000313" key="1">
    <source>
        <dbReference type="EMBL" id="KAH7989108.1"/>
    </source>
</evidence>
<sequence>MTKKEKKKGFIAEERGMYKICNGFDGEKSKLRKQEREENGSHNVYQQAESNLMLCVGLKRRFSVPEKERKKAWSPIGQKTVARVMDCKTLREFQRTANIAVSPLHLPR</sequence>
<keyword evidence="2" id="KW-1185">Reference proteome</keyword>
<reference evidence="1" key="1">
    <citation type="submission" date="2021-08" db="EMBL/GenBank/DDBJ databases">
        <title>The first chromosome-level gecko genome reveals the dynamic sex chromosomes of Neotropical dwarf geckos (Sphaerodactylidae: Sphaerodactylus).</title>
        <authorList>
            <person name="Pinto B.J."/>
            <person name="Keating S.E."/>
            <person name="Gamble T."/>
        </authorList>
    </citation>
    <scope>NUCLEOTIDE SEQUENCE</scope>
    <source>
        <strain evidence="1">TG3544</strain>
    </source>
</reference>
<dbReference type="Proteomes" id="UP000827872">
    <property type="component" value="Linkage Group LG14"/>
</dbReference>
<comment type="caution">
    <text evidence="1">The sequence shown here is derived from an EMBL/GenBank/DDBJ whole genome shotgun (WGS) entry which is preliminary data.</text>
</comment>
<proteinExistence type="predicted"/>
<dbReference type="EMBL" id="CM037627">
    <property type="protein sequence ID" value="KAH7989108.1"/>
    <property type="molecule type" value="Genomic_DNA"/>
</dbReference>
<organism evidence="1 2">
    <name type="scientific">Sphaerodactylus townsendi</name>
    <dbReference type="NCBI Taxonomy" id="933632"/>
    <lineage>
        <taxon>Eukaryota</taxon>
        <taxon>Metazoa</taxon>
        <taxon>Chordata</taxon>
        <taxon>Craniata</taxon>
        <taxon>Vertebrata</taxon>
        <taxon>Euteleostomi</taxon>
        <taxon>Lepidosauria</taxon>
        <taxon>Squamata</taxon>
        <taxon>Bifurcata</taxon>
        <taxon>Gekkota</taxon>
        <taxon>Sphaerodactylidae</taxon>
        <taxon>Sphaerodactylus</taxon>
    </lineage>
</organism>
<gene>
    <name evidence="1" type="ORF">K3G42_002925</name>
</gene>
<evidence type="ECO:0000313" key="2">
    <source>
        <dbReference type="Proteomes" id="UP000827872"/>
    </source>
</evidence>
<accession>A0ACB8E9F6</accession>
<name>A0ACB8E9F6_9SAUR</name>
<protein>
    <submittedName>
        <fullName evidence="1">Uncharacterized protein</fullName>
    </submittedName>
</protein>